<dbReference type="InterPro" id="IPR003660">
    <property type="entry name" value="HAMP_dom"/>
</dbReference>
<dbReference type="InterPro" id="IPR004089">
    <property type="entry name" value="MCPsignal_dom"/>
</dbReference>
<dbReference type="KEGG" id="vta:B1391"/>
<keyword evidence="9" id="KW-1185">Reference proteome</keyword>
<dbReference type="Pfam" id="PF00015">
    <property type="entry name" value="MCPsignal"/>
    <property type="match status" value="1"/>
</dbReference>
<dbReference type="OrthoDB" id="9795078at2"/>
<dbReference type="AlphaFoldDB" id="A0A2N8ZM85"/>
<comment type="similarity">
    <text evidence="3">Belongs to the methyl-accepting chemotaxis (MCP) protein family.</text>
</comment>
<comment type="subcellular location">
    <subcellularLocation>
        <location evidence="1">Membrane</location>
    </subcellularLocation>
</comment>
<evidence type="ECO:0000256" key="1">
    <source>
        <dbReference type="ARBA" id="ARBA00004370"/>
    </source>
</evidence>
<sequence length="543" mass="57867">MQFGNLSLKAKISLGTGVPLILLILLSFITLQSSNRQDASSKMVDHTHKVIEQAMRIEGAAVDMETGMRGFLLSGKDEFLSPYNSGKQRFRELVSSLKQTVDDNPAQVERLSKIQSNIDEWIANVTAPAIELRREVGRGQTMDNIATLVGEARGKVYFDRFRGQIAEFIEIESSLMETRQASASGATASARYTIVGGTLLAIILGFSLAWAVLKSISQPVEAVARGLTALANGDLTTQISIDSRDELGQMAKNYNQAVSRTQQAMKHVYETTIDVSNRSENIVQANEKMAQDLTQQANQVAHISNSIDEIALSIQEVAQQSANATSSAQDAGVKASSGGNIVRNTIKGMNAISEAVSASSTSVSELGRRGTQIGDIINVINDIAEQTNLLALNAAIEAARAGEAGRGFAVVADEVRTLADRTTTATQEIAKSIEAIQSETQMAVERMESGTEHVNEGMTLVTQAGKSLDDIVAGTDVVSGMIDSIAAASEEQSQASAEVSKNVISVSEVSKNANSQASQTASSARELAQHAEQLKGLVSQFTL</sequence>
<keyword evidence="5" id="KW-0812">Transmembrane</keyword>
<accession>A0A2N8ZM85</accession>
<dbReference type="EMBL" id="LT960612">
    <property type="protein sequence ID" value="SON53002.1"/>
    <property type="molecule type" value="Genomic_DNA"/>
</dbReference>
<dbReference type="RefSeq" id="WP_102525108.1">
    <property type="nucleotide sequence ID" value="NZ_LT960612.1"/>
</dbReference>
<dbReference type="Proteomes" id="UP000235828">
    <property type="component" value="Chromosome B"/>
</dbReference>
<feature type="transmembrane region" description="Helical" evidence="5">
    <location>
        <begin position="192"/>
        <end position="213"/>
    </location>
</feature>
<reference evidence="8 9" key="1">
    <citation type="submission" date="2017-10" db="EMBL/GenBank/DDBJ databases">
        <authorList>
            <person name="Banno H."/>
            <person name="Chua N.-H."/>
        </authorList>
    </citation>
    <scope>NUCLEOTIDE SEQUENCE [LARGE SCALE GENOMIC DNA]</scope>
    <source>
        <strain evidence="8">Vibrio tapetis CECT4600</strain>
    </source>
</reference>
<dbReference type="SMART" id="SM00283">
    <property type="entry name" value="MA"/>
    <property type="match status" value="1"/>
</dbReference>
<evidence type="ECO:0000259" key="6">
    <source>
        <dbReference type="PROSITE" id="PS50111"/>
    </source>
</evidence>
<evidence type="ECO:0000259" key="7">
    <source>
        <dbReference type="PROSITE" id="PS50885"/>
    </source>
</evidence>
<feature type="domain" description="Methyl-accepting transducer" evidence="6">
    <location>
        <begin position="271"/>
        <end position="507"/>
    </location>
</feature>
<dbReference type="PANTHER" id="PTHR32089:SF112">
    <property type="entry name" value="LYSOZYME-LIKE PROTEIN-RELATED"/>
    <property type="match status" value="1"/>
</dbReference>
<dbReference type="PANTHER" id="PTHR32089">
    <property type="entry name" value="METHYL-ACCEPTING CHEMOTAXIS PROTEIN MCPB"/>
    <property type="match status" value="1"/>
</dbReference>
<evidence type="ECO:0000256" key="5">
    <source>
        <dbReference type="SAM" id="Phobius"/>
    </source>
</evidence>
<protein>
    <submittedName>
        <fullName evidence="8">Methyl-accepting chemotaxis protein</fullName>
    </submittedName>
</protein>
<dbReference type="PRINTS" id="PR00260">
    <property type="entry name" value="CHEMTRNSDUCR"/>
</dbReference>
<dbReference type="GO" id="GO:0007165">
    <property type="term" value="P:signal transduction"/>
    <property type="evidence" value="ECO:0007669"/>
    <property type="project" value="UniProtKB-KW"/>
</dbReference>
<evidence type="ECO:0000313" key="9">
    <source>
        <dbReference type="Proteomes" id="UP000235828"/>
    </source>
</evidence>
<dbReference type="CDD" id="cd11386">
    <property type="entry name" value="MCP_signal"/>
    <property type="match status" value="1"/>
</dbReference>
<dbReference type="GO" id="GO:0016020">
    <property type="term" value="C:membrane"/>
    <property type="evidence" value="ECO:0007669"/>
    <property type="project" value="UniProtKB-SubCell"/>
</dbReference>
<dbReference type="GO" id="GO:0006935">
    <property type="term" value="P:chemotaxis"/>
    <property type="evidence" value="ECO:0007669"/>
    <property type="project" value="InterPro"/>
</dbReference>
<evidence type="ECO:0000256" key="3">
    <source>
        <dbReference type="ARBA" id="ARBA00029447"/>
    </source>
</evidence>
<dbReference type="InterPro" id="IPR007891">
    <property type="entry name" value="CHASE3"/>
</dbReference>
<dbReference type="Pfam" id="PF00672">
    <property type="entry name" value="HAMP"/>
    <property type="match status" value="1"/>
</dbReference>
<dbReference type="FunFam" id="1.10.287.950:FF:000001">
    <property type="entry name" value="Methyl-accepting chemotaxis sensory transducer"/>
    <property type="match status" value="1"/>
</dbReference>
<keyword evidence="2 4" id="KW-0807">Transducer</keyword>
<dbReference type="CDD" id="cd19410">
    <property type="entry name" value="HK9-like_sensor"/>
    <property type="match status" value="1"/>
</dbReference>
<dbReference type="SUPFAM" id="SSF58104">
    <property type="entry name" value="Methyl-accepting chemotaxis protein (MCP) signaling domain"/>
    <property type="match status" value="1"/>
</dbReference>
<evidence type="ECO:0000256" key="2">
    <source>
        <dbReference type="ARBA" id="ARBA00023224"/>
    </source>
</evidence>
<feature type="domain" description="HAMP" evidence="7">
    <location>
        <begin position="214"/>
        <end position="266"/>
    </location>
</feature>
<proteinExistence type="inferred from homology"/>
<name>A0A2N8ZM85_9VIBR</name>
<gene>
    <name evidence="8" type="ORF">VTAP4600_B1391</name>
</gene>
<dbReference type="InterPro" id="IPR004090">
    <property type="entry name" value="Chemotax_Me-accpt_rcpt"/>
</dbReference>
<keyword evidence="5" id="KW-1133">Transmembrane helix</keyword>
<dbReference type="Gene3D" id="1.10.287.950">
    <property type="entry name" value="Methyl-accepting chemotaxis protein"/>
    <property type="match status" value="1"/>
</dbReference>
<feature type="transmembrane region" description="Helical" evidence="5">
    <location>
        <begin position="12"/>
        <end position="31"/>
    </location>
</feature>
<dbReference type="Pfam" id="PF05227">
    <property type="entry name" value="CHASE3"/>
    <property type="match status" value="1"/>
</dbReference>
<dbReference type="PROSITE" id="PS50885">
    <property type="entry name" value="HAMP"/>
    <property type="match status" value="1"/>
</dbReference>
<keyword evidence="5" id="KW-0472">Membrane</keyword>
<dbReference type="SMART" id="SM00304">
    <property type="entry name" value="HAMP"/>
    <property type="match status" value="1"/>
</dbReference>
<evidence type="ECO:0000313" key="8">
    <source>
        <dbReference type="EMBL" id="SON53002.1"/>
    </source>
</evidence>
<dbReference type="GO" id="GO:0004888">
    <property type="term" value="F:transmembrane signaling receptor activity"/>
    <property type="evidence" value="ECO:0007669"/>
    <property type="project" value="InterPro"/>
</dbReference>
<organism evidence="8 9">
    <name type="scientific">Vibrio tapetis subsp. tapetis</name>
    <dbReference type="NCBI Taxonomy" id="1671868"/>
    <lineage>
        <taxon>Bacteria</taxon>
        <taxon>Pseudomonadati</taxon>
        <taxon>Pseudomonadota</taxon>
        <taxon>Gammaproteobacteria</taxon>
        <taxon>Vibrionales</taxon>
        <taxon>Vibrionaceae</taxon>
        <taxon>Vibrio</taxon>
    </lineage>
</organism>
<evidence type="ECO:0000256" key="4">
    <source>
        <dbReference type="PROSITE-ProRule" id="PRU00284"/>
    </source>
</evidence>
<dbReference type="CDD" id="cd06225">
    <property type="entry name" value="HAMP"/>
    <property type="match status" value="1"/>
</dbReference>
<dbReference type="PROSITE" id="PS50111">
    <property type="entry name" value="CHEMOTAXIS_TRANSDUC_2"/>
    <property type="match status" value="1"/>
</dbReference>